<sequence length="210" mass="22715">MATACAAAYCKRCGLFGHDTEGCVEESNRCGGCHETRECFRKRSYLAATRGLPPEERPETGNNHPSASRPPNGTEPTSGLQVLRPRARPHTTINVPDHWKFEKPRGTEDARTVSVTPASLNAGSEARDDTSNTSSDGDLDESRGQKSHSTVSSRHSWDLSQPASEKQEVPTQALSPENDESALFGFDETSFPPLPPPTAFPPPTLRSGLS</sequence>
<dbReference type="EMBL" id="JABSTU010000002">
    <property type="protein sequence ID" value="KAH8036662.1"/>
    <property type="molecule type" value="Genomic_DNA"/>
</dbReference>
<reference evidence="2" key="1">
    <citation type="journal article" date="2020" name="Cell">
        <title>Large-Scale Comparative Analyses of Tick Genomes Elucidate Their Genetic Diversity and Vector Capacities.</title>
        <authorList>
            <consortium name="Tick Genome and Microbiome Consortium (TIGMIC)"/>
            <person name="Jia N."/>
            <person name="Wang J."/>
            <person name="Shi W."/>
            <person name="Du L."/>
            <person name="Sun Y."/>
            <person name="Zhan W."/>
            <person name="Jiang J.F."/>
            <person name="Wang Q."/>
            <person name="Zhang B."/>
            <person name="Ji P."/>
            <person name="Bell-Sakyi L."/>
            <person name="Cui X.M."/>
            <person name="Yuan T.T."/>
            <person name="Jiang B.G."/>
            <person name="Yang W.F."/>
            <person name="Lam T.T."/>
            <person name="Chang Q.C."/>
            <person name="Ding S.J."/>
            <person name="Wang X.J."/>
            <person name="Zhu J.G."/>
            <person name="Ruan X.D."/>
            <person name="Zhao L."/>
            <person name="Wei J.T."/>
            <person name="Ye R.Z."/>
            <person name="Que T.C."/>
            <person name="Du C.H."/>
            <person name="Zhou Y.H."/>
            <person name="Cheng J.X."/>
            <person name="Dai P.F."/>
            <person name="Guo W.B."/>
            <person name="Han X.H."/>
            <person name="Huang E.J."/>
            <person name="Li L.F."/>
            <person name="Wei W."/>
            <person name="Gao Y.C."/>
            <person name="Liu J.Z."/>
            <person name="Shao H.Z."/>
            <person name="Wang X."/>
            <person name="Wang C.C."/>
            <person name="Yang T.C."/>
            <person name="Huo Q.B."/>
            <person name="Li W."/>
            <person name="Chen H.Y."/>
            <person name="Chen S.E."/>
            <person name="Zhou L.G."/>
            <person name="Ni X.B."/>
            <person name="Tian J.H."/>
            <person name="Sheng Y."/>
            <person name="Liu T."/>
            <person name="Pan Y.S."/>
            <person name="Xia L.Y."/>
            <person name="Li J."/>
            <person name="Zhao F."/>
            <person name="Cao W.C."/>
        </authorList>
    </citation>
    <scope>NUCLEOTIDE SEQUENCE</scope>
    <source>
        <strain evidence="2">Rmic-2018</strain>
    </source>
</reference>
<comment type="caution">
    <text evidence="2">The sequence shown here is derived from an EMBL/GenBank/DDBJ whole genome shotgun (WGS) entry which is preliminary data.</text>
</comment>
<evidence type="ECO:0000313" key="2">
    <source>
        <dbReference type="EMBL" id="KAH8036662.1"/>
    </source>
</evidence>
<evidence type="ECO:0000313" key="3">
    <source>
        <dbReference type="Proteomes" id="UP000821866"/>
    </source>
</evidence>
<keyword evidence="3" id="KW-1185">Reference proteome</keyword>
<evidence type="ECO:0008006" key="4">
    <source>
        <dbReference type="Google" id="ProtNLM"/>
    </source>
</evidence>
<accession>A0A9J6EQL4</accession>
<protein>
    <recommendedName>
        <fullName evidence="4">CCHC-type domain-containing protein</fullName>
    </recommendedName>
</protein>
<dbReference type="Proteomes" id="UP000821866">
    <property type="component" value="Chromosome 10"/>
</dbReference>
<feature type="compositionally biased region" description="Pro residues" evidence="1">
    <location>
        <begin position="192"/>
        <end position="204"/>
    </location>
</feature>
<feature type="compositionally biased region" description="Polar residues" evidence="1">
    <location>
        <begin position="113"/>
        <end position="122"/>
    </location>
</feature>
<gene>
    <name evidence="2" type="ORF">HPB51_003552</name>
</gene>
<feature type="compositionally biased region" description="Basic and acidic residues" evidence="1">
    <location>
        <begin position="97"/>
        <end position="111"/>
    </location>
</feature>
<dbReference type="AlphaFoldDB" id="A0A9J6EQL4"/>
<dbReference type="VEuPathDB" id="VectorBase:LOC119172933"/>
<feature type="compositionally biased region" description="Polar residues" evidence="1">
    <location>
        <begin position="147"/>
        <end position="175"/>
    </location>
</feature>
<proteinExistence type="predicted"/>
<feature type="compositionally biased region" description="Polar residues" evidence="1">
    <location>
        <begin position="60"/>
        <end position="80"/>
    </location>
</feature>
<organism evidence="2 3">
    <name type="scientific">Rhipicephalus microplus</name>
    <name type="common">Cattle tick</name>
    <name type="synonym">Boophilus microplus</name>
    <dbReference type="NCBI Taxonomy" id="6941"/>
    <lineage>
        <taxon>Eukaryota</taxon>
        <taxon>Metazoa</taxon>
        <taxon>Ecdysozoa</taxon>
        <taxon>Arthropoda</taxon>
        <taxon>Chelicerata</taxon>
        <taxon>Arachnida</taxon>
        <taxon>Acari</taxon>
        <taxon>Parasitiformes</taxon>
        <taxon>Ixodida</taxon>
        <taxon>Ixodoidea</taxon>
        <taxon>Ixodidae</taxon>
        <taxon>Rhipicephalinae</taxon>
        <taxon>Rhipicephalus</taxon>
        <taxon>Boophilus</taxon>
    </lineage>
</organism>
<name>A0A9J6EQL4_RHIMP</name>
<evidence type="ECO:0000256" key="1">
    <source>
        <dbReference type="SAM" id="MobiDB-lite"/>
    </source>
</evidence>
<reference evidence="2" key="2">
    <citation type="submission" date="2021-09" db="EMBL/GenBank/DDBJ databases">
        <authorList>
            <person name="Jia N."/>
            <person name="Wang J."/>
            <person name="Shi W."/>
            <person name="Du L."/>
            <person name="Sun Y."/>
            <person name="Zhan W."/>
            <person name="Jiang J."/>
            <person name="Wang Q."/>
            <person name="Zhang B."/>
            <person name="Ji P."/>
            <person name="Sakyi L.B."/>
            <person name="Cui X."/>
            <person name="Yuan T."/>
            <person name="Jiang B."/>
            <person name="Yang W."/>
            <person name="Lam T.T.-Y."/>
            <person name="Chang Q."/>
            <person name="Ding S."/>
            <person name="Wang X."/>
            <person name="Zhu J."/>
            <person name="Ruan X."/>
            <person name="Zhao L."/>
            <person name="Wei J."/>
            <person name="Que T."/>
            <person name="Du C."/>
            <person name="Cheng J."/>
            <person name="Dai P."/>
            <person name="Han X."/>
            <person name="Huang E."/>
            <person name="Gao Y."/>
            <person name="Liu J."/>
            <person name="Shao H."/>
            <person name="Ye R."/>
            <person name="Li L."/>
            <person name="Wei W."/>
            <person name="Wang X."/>
            <person name="Wang C."/>
            <person name="Huo Q."/>
            <person name="Li W."/>
            <person name="Guo W."/>
            <person name="Chen H."/>
            <person name="Chen S."/>
            <person name="Zhou L."/>
            <person name="Zhou L."/>
            <person name="Ni X."/>
            <person name="Tian J."/>
            <person name="Zhou Y."/>
            <person name="Sheng Y."/>
            <person name="Liu T."/>
            <person name="Pan Y."/>
            <person name="Xia L."/>
            <person name="Li J."/>
            <person name="Zhao F."/>
            <person name="Cao W."/>
        </authorList>
    </citation>
    <scope>NUCLEOTIDE SEQUENCE</scope>
    <source>
        <strain evidence="2">Rmic-2018</strain>
        <tissue evidence="2">Larvae</tissue>
    </source>
</reference>
<feature type="region of interest" description="Disordered" evidence="1">
    <location>
        <begin position="50"/>
        <end position="210"/>
    </location>
</feature>